<proteinExistence type="predicted"/>
<dbReference type="Pfam" id="PF05016">
    <property type="entry name" value="ParE_toxin"/>
    <property type="match status" value="1"/>
</dbReference>
<evidence type="ECO:0000256" key="1">
    <source>
        <dbReference type="ARBA" id="ARBA00022649"/>
    </source>
</evidence>
<sequence>MRILWSQFAIDRLKESFEYYAEHVNKRVAHKIRTEILSASKYLEKHPESGQIEENLKSLKFTYRYILVSNYKIIYRIVDGDTILINDVFDVRRDPDK</sequence>
<dbReference type="RefSeq" id="WP_009778604.1">
    <property type="nucleotide sequence ID" value="NZ_CH672395.1"/>
</dbReference>
<dbReference type="Proteomes" id="UP000001601">
    <property type="component" value="Unassembled WGS sequence"/>
</dbReference>
<dbReference type="InterPro" id="IPR007712">
    <property type="entry name" value="RelE/ParE_toxin"/>
</dbReference>
<dbReference type="AlphaFoldDB" id="A3XQ33"/>
<dbReference type="OrthoDB" id="1031021at2"/>
<feature type="non-terminal residue" evidence="2">
    <location>
        <position position="97"/>
    </location>
</feature>
<name>A3XQ33_LEEBM</name>
<comment type="caution">
    <text evidence="2">The sequence shown here is derived from an EMBL/GenBank/DDBJ whole genome shotgun (WGS) entry which is preliminary data.</text>
</comment>
<dbReference type="EMBL" id="AANC01000009">
    <property type="protein sequence ID" value="EAQ48341.1"/>
    <property type="molecule type" value="Genomic_DNA"/>
</dbReference>
<keyword evidence="3" id="KW-1185">Reference proteome</keyword>
<dbReference type="HOGENOM" id="CLU_147162_8_2_10"/>
<organism evidence="2 3">
    <name type="scientific">Leeuwenhoekiella blandensis (strain CECT 7118 / CCUG 51940 / KCTC 22103 / MED217)</name>
    <name type="common">Flavobacterium sp. (strain MED217)</name>
    <dbReference type="NCBI Taxonomy" id="398720"/>
    <lineage>
        <taxon>Bacteria</taxon>
        <taxon>Pseudomonadati</taxon>
        <taxon>Bacteroidota</taxon>
        <taxon>Flavobacteriia</taxon>
        <taxon>Flavobacteriales</taxon>
        <taxon>Flavobacteriaceae</taxon>
        <taxon>Leeuwenhoekiella</taxon>
    </lineage>
</organism>
<evidence type="ECO:0000313" key="2">
    <source>
        <dbReference type="EMBL" id="EAQ48341.1"/>
    </source>
</evidence>
<accession>A3XQ33</accession>
<evidence type="ECO:0000313" key="3">
    <source>
        <dbReference type="Proteomes" id="UP000001601"/>
    </source>
</evidence>
<reference evidence="2 3" key="1">
    <citation type="journal article" date="2007" name="Nature">
        <title>Light stimulates growth of proteorhodopsin-containing marine Flavobacteria.</title>
        <authorList>
            <person name="Gomez-Consarnau L."/>
            <person name="Gonzalez J.M."/>
            <person name="Coll-Llado M."/>
            <person name="Gourdon P."/>
            <person name="Pascher T."/>
            <person name="Neutze R."/>
            <person name="Pedros-Alio C."/>
            <person name="Pinhassi J."/>
        </authorList>
    </citation>
    <scope>NUCLEOTIDE SEQUENCE [LARGE SCALE GENOMIC DNA]</scope>
    <source>
        <strain evidence="2 3">MED217</strain>
    </source>
</reference>
<keyword evidence="1" id="KW-1277">Toxin-antitoxin system</keyword>
<gene>
    <name evidence="2" type="ORF">MED217_01045</name>
</gene>
<dbReference type="STRING" id="398720.MED217_01045"/>
<protein>
    <recommendedName>
        <fullName evidence="4">Plasmid stabilization system</fullName>
    </recommendedName>
</protein>
<evidence type="ECO:0008006" key="4">
    <source>
        <dbReference type="Google" id="ProtNLM"/>
    </source>
</evidence>
<dbReference type="InterPro" id="IPR035093">
    <property type="entry name" value="RelE/ParE_toxin_dom_sf"/>
</dbReference>
<dbReference type="Gene3D" id="3.30.2310.20">
    <property type="entry name" value="RelE-like"/>
    <property type="match status" value="1"/>
</dbReference>
<dbReference type="eggNOG" id="COG3668">
    <property type="taxonomic scope" value="Bacteria"/>
</dbReference>